<reference evidence="1" key="1">
    <citation type="submission" date="2014-09" db="EMBL/GenBank/DDBJ databases">
        <authorList>
            <person name="Magalhaes I.L.F."/>
            <person name="Oliveira U."/>
            <person name="Santos F.R."/>
            <person name="Vidigal T.H.D.A."/>
            <person name="Brescovit A.D."/>
            <person name="Santos A.J."/>
        </authorList>
    </citation>
    <scope>NUCLEOTIDE SEQUENCE</scope>
    <source>
        <tissue evidence="1">Shoot tissue taken approximately 20 cm above the soil surface</tissue>
    </source>
</reference>
<dbReference type="EMBL" id="GBRH01187167">
    <property type="protein sequence ID" value="JAE10729.1"/>
    <property type="molecule type" value="Transcribed_RNA"/>
</dbReference>
<name>A0A0A9FHM3_ARUDO</name>
<reference evidence="1" key="2">
    <citation type="journal article" date="2015" name="Data Brief">
        <title>Shoot transcriptome of the giant reed, Arundo donax.</title>
        <authorList>
            <person name="Barrero R.A."/>
            <person name="Guerrero F.D."/>
            <person name="Moolhuijzen P."/>
            <person name="Goolsby J.A."/>
            <person name="Tidwell J."/>
            <person name="Bellgard S.E."/>
            <person name="Bellgard M.I."/>
        </authorList>
    </citation>
    <scope>NUCLEOTIDE SEQUENCE</scope>
    <source>
        <tissue evidence="1">Shoot tissue taken approximately 20 cm above the soil surface</tissue>
    </source>
</reference>
<accession>A0A0A9FHM3</accession>
<organism evidence="1">
    <name type="scientific">Arundo donax</name>
    <name type="common">Giant reed</name>
    <name type="synonym">Donax arundinaceus</name>
    <dbReference type="NCBI Taxonomy" id="35708"/>
    <lineage>
        <taxon>Eukaryota</taxon>
        <taxon>Viridiplantae</taxon>
        <taxon>Streptophyta</taxon>
        <taxon>Embryophyta</taxon>
        <taxon>Tracheophyta</taxon>
        <taxon>Spermatophyta</taxon>
        <taxon>Magnoliopsida</taxon>
        <taxon>Liliopsida</taxon>
        <taxon>Poales</taxon>
        <taxon>Poaceae</taxon>
        <taxon>PACMAD clade</taxon>
        <taxon>Arundinoideae</taxon>
        <taxon>Arundineae</taxon>
        <taxon>Arundo</taxon>
    </lineage>
</organism>
<evidence type="ECO:0000313" key="1">
    <source>
        <dbReference type="EMBL" id="JAE10729.1"/>
    </source>
</evidence>
<proteinExistence type="predicted"/>
<protein>
    <submittedName>
        <fullName evidence="1">Uncharacterized protein</fullName>
    </submittedName>
</protein>
<dbReference type="AlphaFoldDB" id="A0A0A9FHM3"/>
<sequence>MIFRIHNAAFWATEATSLNLERDANLRAFSNRLSSLPSSMSLPVGYSFPLNILFCNIPLIRCLNCSPPPAPCDLTKACIKKEYTSSTRIFPGFL</sequence>